<evidence type="ECO:0000256" key="4">
    <source>
        <dbReference type="SAM" id="MobiDB-lite"/>
    </source>
</evidence>
<feature type="compositionally biased region" description="Pro residues" evidence="4">
    <location>
        <begin position="1461"/>
        <end position="1472"/>
    </location>
</feature>
<dbReference type="PANTHER" id="PTHR44019">
    <property type="entry name" value="WD REPEAT-CONTAINING PROTEIN 55"/>
    <property type="match status" value="1"/>
</dbReference>
<dbReference type="SMART" id="SM00320">
    <property type="entry name" value="WD40"/>
    <property type="match status" value="7"/>
</dbReference>
<feature type="compositionally biased region" description="Basic and acidic residues" evidence="4">
    <location>
        <begin position="1641"/>
        <end position="1650"/>
    </location>
</feature>
<comment type="caution">
    <text evidence="5">The sequence shown here is derived from an EMBL/GenBank/DDBJ whole genome shotgun (WGS) entry which is preliminary data.</text>
</comment>
<dbReference type="PANTHER" id="PTHR44019:SF8">
    <property type="entry name" value="POC1 CENTRIOLAR PROTEIN HOMOLOG"/>
    <property type="match status" value="1"/>
</dbReference>
<reference evidence="5 6" key="1">
    <citation type="submission" date="2015-07" db="EMBL/GenBank/DDBJ databases">
        <title>High-quality genome of monoxenous trypanosomatid Leptomonas pyrrhocoris.</title>
        <authorList>
            <person name="Flegontov P."/>
            <person name="Butenko A."/>
            <person name="Firsov S."/>
            <person name="Vlcek C."/>
            <person name="Logacheva M.D."/>
            <person name="Field M."/>
            <person name="Filatov D."/>
            <person name="Flegontova O."/>
            <person name="Gerasimov E."/>
            <person name="Jackson A.P."/>
            <person name="Kelly S."/>
            <person name="Opperdoes F."/>
            <person name="O'Reilly A."/>
            <person name="Votypka J."/>
            <person name="Yurchenko V."/>
            <person name="Lukes J."/>
        </authorList>
    </citation>
    <scope>NUCLEOTIDE SEQUENCE [LARGE SCALE GENOMIC DNA]</scope>
    <source>
        <strain evidence="5">H10</strain>
    </source>
</reference>
<evidence type="ECO:0000313" key="6">
    <source>
        <dbReference type="Proteomes" id="UP000037923"/>
    </source>
</evidence>
<dbReference type="InterPro" id="IPR015943">
    <property type="entry name" value="WD40/YVTN_repeat-like_dom_sf"/>
</dbReference>
<evidence type="ECO:0008006" key="7">
    <source>
        <dbReference type="Google" id="ProtNLM"/>
    </source>
</evidence>
<evidence type="ECO:0000256" key="2">
    <source>
        <dbReference type="ARBA" id="ARBA00022737"/>
    </source>
</evidence>
<feature type="region of interest" description="Disordered" evidence="4">
    <location>
        <begin position="1627"/>
        <end position="1668"/>
    </location>
</feature>
<evidence type="ECO:0000256" key="1">
    <source>
        <dbReference type="ARBA" id="ARBA00022574"/>
    </source>
</evidence>
<dbReference type="InterPro" id="IPR050505">
    <property type="entry name" value="WDR55/POC1"/>
</dbReference>
<feature type="compositionally biased region" description="Polar residues" evidence="4">
    <location>
        <begin position="1651"/>
        <end position="1667"/>
    </location>
</feature>
<sequence>MSLPARTPQLEVGPSPWKLEDAPTYRDEWSRQHPALSLLYHHDVITHLVWCAVACRYLTGGEDGEVKIWKSEPSHSRSAAALFKKPSVSGAARPWLLPERHILTLNGPVTGLCVTDKDAGNSEVAVVASTDGTLTLCRTNTGEIVRTLRGARGESVESYQVPAVHARNASLLEAEAEELVGDRASCRPLEQPRCYPADAMSRRIAPMSDLAIVRRPIYAIHAYRDEVRDVFTGPSNGFFHGLNAVAPTYAHLTPHEETVADVLAAFGTLATTGPDRAAASTAVSPRQWFASSVALVVAPDTRRGPSSSTTGEAAPQSAQDVYLLLGFPEGLLQVYVLPRRWFQLHLHCETRLEPPSLRVPIVSAKAHTAAVVRIEVLPVKDLVVSVSEDGTTQLRRLTALQAPLRQLGTCVVPAPHALASSPVFSSLSPAQHPGNVGVNQGHSRRITCCCMDAAHQLLITGSADHTLCWWSLMAGSPSTPVRVLSLRDTSCNVVDAAVAAAGVGPPNVHGGFPLDVSFFHRRCCRRGGVGADEGGTGEGTSSDADKDMLLLVLDSEQFVRVFDALNAKLLLIQAETSPCGDARMRRNVRLLRYDNVNGADRLILGGLSLLPWYLSTISESNAVDGHLEPIIFAMWSAALKCVISADAHHVLLWRLGSISDCDAQNNTAASAATTPQKEDRQASVHVLRVWRIPPGIRSITLCDGDRTDKAGARLPSLLIALKEQPLLVQYDCLAENPFLASASAAAVESGQLREPLPLRQLVLRMKSDDIDGTRRNVTDLAAVSTAARHNAAHVESTTSAPTAYVCAVCPRGKVHGAHDNDRGQGSVLMYTLGDIGVDVASADGGAGDQLFPSREVRLLQRKGRPGEASTHEMADEVVSVLAVPKNRLLVLGGRRVLYVTSLLSSTSSTTPCSLLSPAPVGTRRPPKSSAAPSCATRCATAVFPGPLTYRDDGEGNAVQGKGNAVGGDAAATVDLTVDVASPTASLEGYLSRLVHIACAAEEQEGEQMEPPPCLILSGSNVGVVQLWDVQDRTELWRFHVSLSQEPITALAAQRCAAGAARWLVAVGDQTGVVTVLDLTGVIASAQGRAVVSVSAAAAPSSVPSLDVVEGAFMVDRWQAHTETVSGVCFGEAEPHTGEDQLLFTTGEDKSVVVWTLPMLPSSMFGCVQTGKRLFDQRTSYSINPSLTGLPRATRGAYAKLQQCYVRRGLFDRYPELVSAFTSLYMQPAATDGRVAGENEKEEALLDHAWNILVADAHSVLSATGSTSRLAETTVEKWCVSLLAAPPPAAPYHSTDHCSISSSLVSDSLPTASLVFAFADRCCGVDPRLKGLSQRLAAQVSRARPFSMVRESLRGAVRAVVQGSTAHRVQHLSPSTPPPLTVEKSVSKGDVNTAAASAVTRPAVELFSAVATITTLARMPALANSTALPWTGALTSISPPVPGPFSVGENAFTPGLNDVPPILPQPQRSPPAPTTRRVLFDEKGHQKRSTKEVSAADRTKSVSAPSQGYRVMFGNSAPLVRSKPVSAHSSFTNVKHDDEESPLACPAVTQHPARGHRDSSSSSAARETIVTAPRFSLSEGPTGASSGRGSGGNAAALSEAKWAGKANRKLTRESISRGVVVAKDNSDAILDEEDDSPYPAAGERRTTESIQKKSNCTQPKSFKSTNVPQPAHPIVADAYLTPALARIKTNAPQASRNERSSSLSSSQLSWYAMRQRRREVAKENARLWNTPRVMRTLLGWSGTAPTSGVVSPNCGSAAPSWWKGQRAPLPLALSDGDATAVAKRAELTKGLALPCILAPHTTNSQSLRRDGSLWALPKSNALPDLLRVSPTAAIDAAVHPGLPTRSTLRSEMAAMKATMRQSVQQRATQRRLQRATIAAEETVDDIPHATVETDVTEVVSKSALTDGLSDNAAESNDLDDDDLAEDARESPVASSETTATPVQTNELSVSKHVQARVSVMANGAVTFPSSRPLRGVANHSRVRHANSGPDARRMATVPLPNVTTRHDIFLHRGGGGKM</sequence>
<protein>
    <recommendedName>
        <fullName evidence="7">Guanine nucleotide-binding protein subunit beta-like protein</fullName>
    </recommendedName>
</protein>
<keyword evidence="2" id="KW-0677">Repeat</keyword>
<accession>A0A0N1J5F5</accession>
<keyword evidence="1 3" id="KW-0853">WD repeat</keyword>
<dbReference type="RefSeq" id="XP_015664357.1">
    <property type="nucleotide sequence ID" value="XM_015796349.1"/>
</dbReference>
<dbReference type="InterPro" id="IPR011047">
    <property type="entry name" value="Quinoprotein_ADH-like_sf"/>
</dbReference>
<dbReference type="VEuPathDB" id="TriTrypDB:LpyrH10_01_2270"/>
<dbReference type="GeneID" id="26900525"/>
<organism evidence="5 6">
    <name type="scientific">Leptomonas pyrrhocoris</name>
    <name type="common">Firebug parasite</name>
    <dbReference type="NCBI Taxonomy" id="157538"/>
    <lineage>
        <taxon>Eukaryota</taxon>
        <taxon>Discoba</taxon>
        <taxon>Euglenozoa</taxon>
        <taxon>Kinetoplastea</taxon>
        <taxon>Metakinetoplastina</taxon>
        <taxon>Trypanosomatida</taxon>
        <taxon>Trypanosomatidae</taxon>
        <taxon>Leishmaniinae</taxon>
        <taxon>Leptomonas</taxon>
    </lineage>
</organism>
<dbReference type="Gene3D" id="2.130.10.10">
    <property type="entry name" value="YVTN repeat-like/Quinoprotein amine dehydrogenase"/>
    <property type="match status" value="3"/>
</dbReference>
<dbReference type="OMA" id="MPRQWYA"/>
<feature type="region of interest" description="Disordered" evidence="4">
    <location>
        <begin position="1905"/>
        <end position="1944"/>
    </location>
</feature>
<proteinExistence type="predicted"/>
<feature type="repeat" description="WD" evidence="3">
    <location>
        <begin position="439"/>
        <end position="480"/>
    </location>
</feature>
<dbReference type="OrthoDB" id="273340at2759"/>
<dbReference type="PROSITE" id="PS50082">
    <property type="entry name" value="WD_REPEATS_2"/>
    <property type="match status" value="2"/>
</dbReference>
<dbReference type="SUPFAM" id="SSF50998">
    <property type="entry name" value="Quinoprotein alcohol dehydrogenase-like"/>
    <property type="match status" value="1"/>
</dbReference>
<feature type="region of interest" description="Disordered" evidence="4">
    <location>
        <begin position="1529"/>
        <end position="1593"/>
    </location>
</feature>
<evidence type="ECO:0000313" key="5">
    <source>
        <dbReference type="EMBL" id="KPA85918.1"/>
    </source>
</evidence>
<evidence type="ECO:0000256" key="3">
    <source>
        <dbReference type="PROSITE-ProRule" id="PRU00221"/>
    </source>
</evidence>
<feature type="compositionally biased region" description="Basic and acidic residues" evidence="4">
    <location>
        <begin position="1477"/>
        <end position="1499"/>
    </location>
</feature>
<name>A0A0N1J5F5_LEPPY</name>
<gene>
    <name evidence="5" type="ORF">ABB37_00227</name>
</gene>
<feature type="repeat" description="WD" evidence="3">
    <location>
        <begin position="38"/>
        <end position="70"/>
    </location>
</feature>
<dbReference type="Pfam" id="PF00400">
    <property type="entry name" value="WD40"/>
    <property type="match status" value="1"/>
</dbReference>
<dbReference type="InterPro" id="IPR001680">
    <property type="entry name" value="WD40_rpt"/>
</dbReference>
<dbReference type="EMBL" id="LGTL01000001">
    <property type="protein sequence ID" value="KPA85918.1"/>
    <property type="molecule type" value="Genomic_DNA"/>
</dbReference>
<keyword evidence="6" id="KW-1185">Reference proteome</keyword>
<feature type="region of interest" description="Disordered" evidence="4">
    <location>
        <begin position="913"/>
        <end position="932"/>
    </location>
</feature>
<feature type="compositionally biased region" description="Polar residues" evidence="4">
    <location>
        <begin position="1931"/>
        <end position="1944"/>
    </location>
</feature>
<feature type="region of interest" description="Disordered" evidence="4">
    <location>
        <begin position="1461"/>
        <end position="1502"/>
    </location>
</feature>
<dbReference type="Proteomes" id="UP000037923">
    <property type="component" value="Unassembled WGS sequence"/>
</dbReference>